<evidence type="ECO:0000313" key="4">
    <source>
        <dbReference type="EMBL" id="MFC3672955.1"/>
    </source>
</evidence>
<dbReference type="Pfam" id="PF13871">
    <property type="entry name" value="Helicase_C_4"/>
    <property type="match status" value="1"/>
</dbReference>
<reference evidence="5" key="1">
    <citation type="journal article" date="2019" name="Int. J. Syst. Evol. Microbiol.">
        <title>The Global Catalogue of Microorganisms (GCM) 10K type strain sequencing project: providing services to taxonomists for standard genome sequencing and annotation.</title>
        <authorList>
            <consortium name="The Broad Institute Genomics Platform"/>
            <consortium name="The Broad Institute Genome Sequencing Center for Infectious Disease"/>
            <person name="Wu L."/>
            <person name="Ma J."/>
        </authorList>
    </citation>
    <scope>NUCLEOTIDE SEQUENCE [LARGE SCALE GENOMIC DNA]</scope>
    <source>
        <strain evidence="5">KCTC 42224</strain>
    </source>
</reference>
<sequence length="1404" mass="153199">MCPNALEPAAYVSQLAEASLRLIPHLSAGEKLGRRIVNQAMEEATGCTSASGAWSQRDSFQMLEMAVLCWLAGQSIPSSADQALLLLHNLEARLPTQTVRSEEQVEHQHFSTPLSLAWLAAHLADIQPEDVVLEPSAGTGMLAVWARHAASLHLNEIDPVRREILRHLFPDATVTDHDAARIGAHLIQRPSVVMMNPPFARNAAGLEDPTTAARHLAAALGVLKPEGRLVAIMPDSFQPHGRAELFQRALQGASVAFHARLEGAFTKQGTAISVRLLVIDKFAGSINTTVINRATVADLVPFLSKVPPRRRVATELALVAAPPVSPAKTTSTLLRGIRSAVTELAAAASRGDATGATPLAYTLRDTIADAEQAVGVYVAYRPQRLIFENAADHPTQLVESAAMASVALPVPSYVPQLPAKVIRDRVLSRAQLETLVHALDATSSDLPGCYRVPERGFELVPDADGAIYRRGFFLGDGTGAGKGRQLASILMDQWLRGHRRHLWISESNALIEDARRDWQALGGIALDIQPLSKIKPEARIRQADGILFASYATLRSGTGEKTRLQQLLEWLTPDFDGVILFDEAHAMGGVAGGEGRFGATKGSQQGIVGVELQNRLPRARVIYASATGASDVNNLAYATRLGLWGEGTAFPDRSSFIARIREGGIAAMELVARELKAMGVYTARALSYAGVEYDILEHALTPRQIADFDAYADAWAIIHRNLEAALGASGVTDPLEGKTLNGQALSAARSRFESSKQRFFGQLLLSMKLPSLLPAIEDALATEHSVVIQLVSTAEALLDRRLADLSAEDRAEIQLDLSPREIVADYLDNAFPTRAMESYWDEDGNERSRPMLDEAGNPVHSQEALRIKAETLELLGALPPIVPALDAIISRFGTDAVAEITGRTRRLVTLHDGSQRLESRTANQSLADANAFMSGAKRILVFSDAGGTGRSYHASLDAKNQQRRMHFLLEPGWRADRAIQGLGRTNRTHQASAPVFRPVTTDCRGERRFISTIARRLDALGALTRGQRQTGGQNLFDPADNLESDYAREALTRWYHLLHQGKLTSIGFADFCERTGLQLEQEGCLTDNLPPIQRWLNRILALPIALQNAVFDEFLGLVEARIDAARKAGTFDAGVETLVADKLTIIEERILREDTNGASTLLLTLEAQWAPKFTPLAEIVKRIGPKTRLLRNGRSSRVAVLMPDRTRLMDDGTPVASFTLHRPGGRSWLTADELAESHWNDCEREVFEQAWQFEADDLAAKPYTERFYLATGRLLPIWNLLGDEAQVRRLVTQDGRSLLGRIVPAEAVNMLLDKLGIGDRIALSPEQLVDAALGGKVVPIDALSGISLKRSRVNGEQRLEVIGFDPRGLPSWKAKGCFTEIIAYQTRLFMPVNGAREIVQALAA</sequence>
<dbReference type="EMBL" id="JBHRYE010000028">
    <property type="protein sequence ID" value="MFC3672955.1"/>
    <property type="molecule type" value="Genomic_DNA"/>
</dbReference>
<evidence type="ECO:0000259" key="3">
    <source>
        <dbReference type="Pfam" id="PF13872"/>
    </source>
</evidence>
<accession>A0ABV7V758</accession>
<protein>
    <submittedName>
        <fullName evidence="4">Strawberry notch-like NTP hydrolase domain-containing protein</fullName>
    </submittedName>
</protein>
<comment type="caution">
    <text evidence="4">The sequence shown here is derived from an EMBL/GenBank/DDBJ whole genome shotgun (WGS) entry which is preliminary data.</text>
</comment>
<dbReference type="PANTHER" id="PTHR12706">
    <property type="entry name" value="STRAWBERRY NOTCH-RELATED"/>
    <property type="match status" value="1"/>
</dbReference>
<evidence type="ECO:0000256" key="1">
    <source>
        <dbReference type="ARBA" id="ARBA00006992"/>
    </source>
</evidence>
<dbReference type="Pfam" id="PF13872">
    <property type="entry name" value="AAA_34"/>
    <property type="match status" value="1"/>
</dbReference>
<dbReference type="Proteomes" id="UP001595683">
    <property type="component" value="Unassembled WGS sequence"/>
</dbReference>
<dbReference type="InterPro" id="IPR026741">
    <property type="entry name" value="SNO"/>
</dbReference>
<dbReference type="InterPro" id="IPR027417">
    <property type="entry name" value="P-loop_NTPase"/>
</dbReference>
<dbReference type="PANTHER" id="PTHR12706:SF30">
    <property type="entry name" value="PROTEIN STRAWBERRY NOTCH-RELATED"/>
    <property type="match status" value="1"/>
</dbReference>
<organism evidence="4 5">
    <name type="scientific">Novosphingobium pokkalii</name>
    <dbReference type="NCBI Taxonomy" id="1770194"/>
    <lineage>
        <taxon>Bacteria</taxon>
        <taxon>Pseudomonadati</taxon>
        <taxon>Pseudomonadota</taxon>
        <taxon>Alphaproteobacteria</taxon>
        <taxon>Sphingomonadales</taxon>
        <taxon>Sphingomonadaceae</taxon>
        <taxon>Novosphingobium</taxon>
    </lineage>
</organism>
<feature type="domain" description="Strawberry notch AAA" evidence="3">
    <location>
        <begin position="392"/>
        <end position="709"/>
    </location>
</feature>
<dbReference type="InterPro" id="IPR039187">
    <property type="entry name" value="SNO_AAA"/>
</dbReference>
<comment type="similarity">
    <text evidence="1">Belongs to the SBNO family.</text>
</comment>
<name>A0ABV7V758_9SPHN</name>
<proteinExistence type="inferred from homology"/>
<dbReference type="RefSeq" id="WP_229815736.1">
    <property type="nucleotide sequence ID" value="NZ_BMZP01000041.1"/>
</dbReference>
<feature type="domain" description="Strawberry notch helicase C" evidence="2">
    <location>
        <begin position="884"/>
        <end position="1137"/>
    </location>
</feature>
<dbReference type="SUPFAM" id="SSF53335">
    <property type="entry name" value="S-adenosyl-L-methionine-dependent methyltransferases"/>
    <property type="match status" value="1"/>
</dbReference>
<keyword evidence="5" id="KW-1185">Reference proteome</keyword>
<dbReference type="SUPFAM" id="SSF52540">
    <property type="entry name" value="P-loop containing nucleoside triphosphate hydrolases"/>
    <property type="match status" value="1"/>
</dbReference>
<dbReference type="InterPro" id="IPR026937">
    <property type="entry name" value="SBNO_Helicase_C_dom"/>
</dbReference>
<evidence type="ECO:0000313" key="5">
    <source>
        <dbReference type="Proteomes" id="UP001595683"/>
    </source>
</evidence>
<gene>
    <name evidence="4" type="ORF">ACFOOT_16175</name>
</gene>
<dbReference type="InterPro" id="IPR029063">
    <property type="entry name" value="SAM-dependent_MTases_sf"/>
</dbReference>
<evidence type="ECO:0000259" key="2">
    <source>
        <dbReference type="Pfam" id="PF13871"/>
    </source>
</evidence>
<dbReference type="Gene3D" id="3.40.50.150">
    <property type="entry name" value="Vaccinia Virus protein VP39"/>
    <property type="match status" value="1"/>
</dbReference>